<dbReference type="SUPFAM" id="SSF52304">
    <property type="entry name" value="Type II 3-dehydroquinate dehydratase"/>
    <property type="match status" value="1"/>
</dbReference>
<organism evidence="9 10">
    <name type="scientific">Gordonia humi</name>
    <dbReference type="NCBI Taxonomy" id="686429"/>
    <lineage>
        <taxon>Bacteria</taxon>
        <taxon>Bacillati</taxon>
        <taxon>Actinomycetota</taxon>
        <taxon>Actinomycetes</taxon>
        <taxon>Mycobacteriales</taxon>
        <taxon>Gordoniaceae</taxon>
        <taxon>Gordonia</taxon>
    </lineage>
</organism>
<evidence type="ECO:0000256" key="8">
    <source>
        <dbReference type="PIRSR" id="PIRSR001399-3"/>
    </source>
</evidence>
<feature type="active site" description="Proton acceptor" evidence="7">
    <location>
        <position position="34"/>
    </location>
</feature>
<dbReference type="GO" id="GO:0019631">
    <property type="term" value="P:quinate catabolic process"/>
    <property type="evidence" value="ECO:0007669"/>
    <property type="project" value="TreeGrafter"/>
</dbReference>
<dbReference type="AlphaFoldDB" id="A0A840F0V6"/>
<name>A0A840F0V6_9ACTN</name>
<dbReference type="InterPro" id="IPR001874">
    <property type="entry name" value="DHquinase_II"/>
</dbReference>
<comment type="catalytic activity">
    <reaction evidence="1">
        <text>3-dehydroquinate = 3-dehydroshikimate + H2O</text>
        <dbReference type="Rhea" id="RHEA:21096"/>
        <dbReference type="ChEBI" id="CHEBI:15377"/>
        <dbReference type="ChEBI" id="CHEBI:16630"/>
        <dbReference type="ChEBI" id="CHEBI:32364"/>
        <dbReference type="EC" id="4.2.1.10"/>
    </reaction>
</comment>
<dbReference type="PANTHER" id="PTHR21272">
    <property type="entry name" value="CATABOLIC 3-DEHYDROQUINASE"/>
    <property type="match status" value="1"/>
</dbReference>
<dbReference type="GO" id="GO:0003855">
    <property type="term" value="F:3-dehydroquinate dehydratase activity"/>
    <property type="evidence" value="ECO:0007669"/>
    <property type="project" value="UniProtKB-EC"/>
</dbReference>
<evidence type="ECO:0000313" key="10">
    <source>
        <dbReference type="Proteomes" id="UP000551501"/>
    </source>
</evidence>
<dbReference type="UniPathway" id="UPA00053">
    <property type="reaction ID" value="UER00086"/>
</dbReference>
<dbReference type="EMBL" id="JACIFP010000001">
    <property type="protein sequence ID" value="MBB4135606.1"/>
    <property type="molecule type" value="Genomic_DNA"/>
</dbReference>
<proteinExistence type="inferred from homology"/>
<feature type="active site" description="Proton donor" evidence="7">
    <location>
        <position position="112"/>
    </location>
</feature>
<evidence type="ECO:0000256" key="7">
    <source>
        <dbReference type="PIRSR" id="PIRSR001399-1"/>
    </source>
</evidence>
<evidence type="ECO:0000256" key="5">
    <source>
        <dbReference type="ARBA" id="ARBA00012060"/>
    </source>
</evidence>
<feature type="site" description="Transition state stabilizer" evidence="8">
    <location>
        <position position="29"/>
    </location>
</feature>
<evidence type="ECO:0000256" key="2">
    <source>
        <dbReference type="ARBA" id="ARBA00004902"/>
    </source>
</evidence>
<dbReference type="Gene3D" id="3.40.50.9100">
    <property type="entry name" value="Dehydroquinase, class II"/>
    <property type="match status" value="1"/>
</dbReference>
<dbReference type="PIRSF" id="PIRSF001399">
    <property type="entry name" value="DHquinase_II"/>
    <property type="match status" value="1"/>
</dbReference>
<accession>A0A840F0V6</accession>
<dbReference type="EC" id="4.2.1.10" evidence="5"/>
<dbReference type="GO" id="GO:0009423">
    <property type="term" value="P:chorismate biosynthetic process"/>
    <property type="evidence" value="ECO:0007669"/>
    <property type="project" value="UniProtKB-UniPathway"/>
</dbReference>
<evidence type="ECO:0000256" key="1">
    <source>
        <dbReference type="ARBA" id="ARBA00001864"/>
    </source>
</evidence>
<evidence type="ECO:0000256" key="4">
    <source>
        <dbReference type="ARBA" id="ARBA00011193"/>
    </source>
</evidence>
<dbReference type="RefSeq" id="WP_183370631.1">
    <property type="nucleotide sequence ID" value="NZ_BAABHL010000122.1"/>
</dbReference>
<keyword evidence="6 9" id="KW-0456">Lyase</keyword>
<dbReference type="PANTHER" id="PTHR21272:SF3">
    <property type="entry name" value="CATABOLIC 3-DEHYDROQUINASE"/>
    <property type="match status" value="1"/>
</dbReference>
<evidence type="ECO:0000313" key="9">
    <source>
        <dbReference type="EMBL" id="MBB4135606.1"/>
    </source>
</evidence>
<keyword evidence="10" id="KW-1185">Reference proteome</keyword>
<dbReference type="Pfam" id="PF01220">
    <property type="entry name" value="DHquinase_II"/>
    <property type="match status" value="1"/>
</dbReference>
<evidence type="ECO:0000256" key="6">
    <source>
        <dbReference type="ARBA" id="ARBA00023239"/>
    </source>
</evidence>
<comment type="pathway">
    <text evidence="2">Metabolic intermediate biosynthesis; chorismate biosynthesis; chorismate from D-erythrose 4-phosphate and phosphoenolpyruvate: step 3/7.</text>
</comment>
<protein>
    <recommendedName>
        <fullName evidence="5">3-dehydroquinate dehydratase</fullName>
        <ecNumber evidence="5">4.2.1.10</ecNumber>
    </recommendedName>
</protein>
<comment type="caution">
    <text evidence="9">The sequence shown here is derived from an EMBL/GenBank/DDBJ whole genome shotgun (WGS) entry which is preliminary data.</text>
</comment>
<comment type="similarity">
    <text evidence="3">Belongs to the type-II 3-dehydroquinase family.</text>
</comment>
<comment type="subunit">
    <text evidence="4">Homododecamer.</text>
</comment>
<evidence type="ECO:0000256" key="3">
    <source>
        <dbReference type="ARBA" id="ARBA00011037"/>
    </source>
</evidence>
<dbReference type="Proteomes" id="UP000551501">
    <property type="component" value="Unassembled WGS sequence"/>
</dbReference>
<dbReference type="InterPro" id="IPR036441">
    <property type="entry name" value="DHquinase_II_sf"/>
</dbReference>
<gene>
    <name evidence="9" type="ORF">BKA16_002158</name>
</gene>
<sequence length="174" mass="19168">MPAPFRPPTATTWRLAVIDGPNMPNLGNRDKKLYGEIASLADLQSLVRDFAETLNVTVDQFASNHEGEILDFIHRTASKVDGYIINPAGLTTYGEATRHALDDTKKPVMEVHFSNTARHFAGVVPPYLEQKSRFTYSATGLVMGLRQYSYLGAMLGLVLALDDETFLDGGAVRH</sequence>
<reference evidence="9 10" key="1">
    <citation type="submission" date="2020-08" db="EMBL/GenBank/DDBJ databases">
        <title>Sequencing the genomes of 1000 actinobacteria strains.</title>
        <authorList>
            <person name="Klenk H.-P."/>
        </authorList>
    </citation>
    <scope>NUCLEOTIDE SEQUENCE [LARGE SCALE GENOMIC DNA]</scope>
    <source>
        <strain evidence="9 10">DSM 45298</strain>
    </source>
</reference>